<sequence length="59" mass="6395">MTFPTVKKMLVTVIAMFLVISFWQNPSASAGAFSDFVGDVGGFFSTIIDKTSEFVQALV</sequence>
<dbReference type="EMBL" id="CAEZSR010000056">
    <property type="protein sequence ID" value="CAB4560013.1"/>
    <property type="molecule type" value="Genomic_DNA"/>
</dbReference>
<proteinExistence type="predicted"/>
<accession>A0A6J6DCM8</accession>
<protein>
    <submittedName>
        <fullName evidence="1">Unannotated protein</fullName>
    </submittedName>
</protein>
<reference evidence="1" key="1">
    <citation type="submission" date="2020-05" db="EMBL/GenBank/DDBJ databases">
        <authorList>
            <person name="Chiriac C."/>
            <person name="Salcher M."/>
            <person name="Ghai R."/>
            <person name="Kavagutti S V."/>
        </authorList>
    </citation>
    <scope>NUCLEOTIDE SEQUENCE</scope>
</reference>
<gene>
    <name evidence="1" type="ORF">UFOPK1493_01711</name>
</gene>
<dbReference type="AlphaFoldDB" id="A0A6J6DCM8"/>
<evidence type="ECO:0000313" key="1">
    <source>
        <dbReference type="EMBL" id="CAB4560013.1"/>
    </source>
</evidence>
<organism evidence="1">
    <name type="scientific">freshwater metagenome</name>
    <dbReference type="NCBI Taxonomy" id="449393"/>
    <lineage>
        <taxon>unclassified sequences</taxon>
        <taxon>metagenomes</taxon>
        <taxon>ecological metagenomes</taxon>
    </lineage>
</organism>
<name>A0A6J6DCM8_9ZZZZ</name>